<gene>
    <name evidence="14" type="ORF">UFOVP116_327</name>
</gene>
<dbReference type="GO" id="GO:0004527">
    <property type="term" value="F:exonuclease activity"/>
    <property type="evidence" value="ECO:0007669"/>
    <property type="project" value="UniProtKB-KW"/>
</dbReference>
<comment type="catalytic activity">
    <reaction evidence="11">
        <text>DNA(n) + a 2'-deoxyribonucleoside 5'-triphosphate = DNA(n+1) + diphosphate</text>
        <dbReference type="Rhea" id="RHEA:22508"/>
        <dbReference type="Rhea" id="RHEA-COMP:17339"/>
        <dbReference type="Rhea" id="RHEA-COMP:17340"/>
        <dbReference type="ChEBI" id="CHEBI:33019"/>
        <dbReference type="ChEBI" id="CHEBI:61560"/>
        <dbReference type="ChEBI" id="CHEBI:173112"/>
        <dbReference type="EC" id="2.7.7.7"/>
    </reaction>
</comment>
<reference evidence="14" key="1">
    <citation type="submission" date="2020-04" db="EMBL/GenBank/DDBJ databases">
        <authorList>
            <person name="Chiriac C."/>
            <person name="Salcher M."/>
            <person name="Ghai R."/>
            <person name="Kavagutti S V."/>
        </authorList>
    </citation>
    <scope>NUCLEOTIDE SEQUENCE</scope>
</reference>
<evidence type="ECO:0000259" key="12">
    <source>
        <dbReference type="Pfam" id="PF00136"/>
    </source>
</evidence>
<dbReference type="InterPro" id="IPR023211">
    <property type="entry name" value="DNA_pol_palm_dom_sf"/>
</dbReference>
<dbReference type="GO" id="GO:0039693">
    <property type="term" value="P:viral DNA genome replication"/>
    <property type="evidence" value="ECO:0007669"/>
    <property type="project" value="UniProtKB-KW"/>
</dbReference>
<dbReference type="GO" id="GO:0003677">
    <property type="term" value="F:DNA binding"/>
    <property type="evidence" value="ECO:0007669"/>
    <property type="project" value="UniProtKB-KW"/>
</dbReference>
<feature type="domain" description="DNA-directed DNA polymerase family B multifunctional" evidence="12">
    <location>
        <begin position="336"/>
        <end position="417"/>
    </location>
</feature>
<dbReference type="PANTHER" id="PTHR10322">
    <property type="entry name" value="DNA POLYMERASE CATALYTIC SUBUNIT"/>
    <property type="match status" value="1"/>
</dbReference>
<dbReference type="SUPFAM" id="SSF53098">
    <property type="entry name" value="Ribonuclease H-like"/>
    <property type="match status" value="1"/>
</dbReference>
<dbReference type="Gene3D" id="3.30.420.10">
    <property type="entry name" value="Ribonuclease H-like superfamily/Ribonuclease H"/>
    <property type="match status" value="1"/>
</dbReference>
<evidence type="ECO:0000256" key="10">
    <source>
        <dbReference type="ARBA" id="ARBA00023125"/>
    </source>
</evidence>
<dbReference type="InterPro" id="IPR006172">
    <property type="entry name" value="DNA-dir_DNA_pol_B"/>
</dbReference>
<name>A0A6J5L877_9CAUD</name>
<dbReference type="Pfam" id="PF03104">
    <property type="entry name" value="DNA_pol_B_exo1"/>
    <property type="match status" value="1"/>
</dbReference>
<dbReference type="InterPro" id="IPR006133">
    <property type="entry name" value="DNA-dir_DNA_pol_B_exonuc"/>
</dbReference>
<dbReference type="EC" id="2.7.7.7" evidence="2"/>
<keyword evidence="14" id="KW-0269">Exonuclease</keyword>
<dbReference type="GO" id="GO:0000166">
    <property type="term" value="F:nucleotide binding"/>
    <property type="evidence" value="ECO:0007669"/>
    <property type="project" value="InterPro"/>
</dbReference>
<feature type="domain" description="DNA-directed DNA polymerase family B exonuclease" evidence="13">
    <location>
        <begin position="69"/>
        <end position="269"/>
    </location>
</feature>
<evidence type="ECO:0000259" key="13">
    <source>
        <dbReference type="Pfam" id="PF03104"/>
    </source>
</evidence>
<keyword evidence="8 14" id="KW-0239">DNA-directed DNA polymerase</keyword>
<accession>A0A6J5L877</accession>
<keyword evidence="10" id="KW-0238">DNA-binding</keyword>
<keyword evidence="3" id="KW-0808">Transferase</keyword>
<dbReference type="InterPro" id="IPR036397">
    <property type="entry name" value="RNaseH_sf"/>
</dbReference>
<evidence type="ECO:0000256" key="5">
    <source>
        <dbReference type="ARBA" id="ARBA00022705"/>
    </source>
</evidence>
<dbReference type="InterPro" id="IPR006134">
    <property type="entry name" value="DNA-dir_DNA_pol_B_multi_dom"/>
</dbReference>
<dbReference type="Pfam" id="PF00136">
    <property type="entry name" value="DNA_pol_B"/>
    <property type="match status" value="1"/>
</dbReference>
<protein>
    <recommendedName>
        <fullName evidence="2">DNA-directed DNA polymerase</fullName>
        <ecNumber evidence="2">2.7.7.7</ecNumber>
    </recommendedName>
</protein>
<dbReference type="InterPro" id="IPR043502">
    <property type="entry name" value="DNA/RNA_pol_sf"/>
</dbReference>
<sequence length="547" mass="62482">MSYVDALLDKQRDRIHVVERVGGERIYKEFPVTYQFYFDDPKGKFTTIFNTPVSRFTTNSGKEFQREKRSHTNAKLWESDINAVTRLLSTHYEHSEPPTLHTAFFDIETDFCKERGYAPTEDPFNPITAISVYLNWLDKLVTLAIPPKSCTAEQAAAIADKYTDCFMFADEGEMLDTFLALLDDADVVSGWNSEGYDIPYTVNRIIRVLGKDYTKKMCLWGQYPKSRIFERFGKESTTYDLIGRVHMDYMQLYRKYTYEERHSYSLDAIGEYELKEHKTQYEGTLDQLYNNDFDKFIEYNRQDVLLVDKLDKKLRFLDLANALAHECTVLMPATMGSVAMIEQAIINEAHRRGMIVPDRSREENTEDAAAGAYVAYPVKGLHDYIGAIDINSLYPSTIRALNMGAETIVGQLRQTATEQYIAGKIADGASRTAAWEGIFASLEYTAVMNKERGTDVTIDWEESQSSTTHSAAEIFDMIYDSNMPWMLSANGTIFTYDRQAVVPGLLARWYAERKVKQAHKKAIGELSDGIEISPEFLKEVSALLETT</sequence>
<dbReference type="GO" id="GO:0003887">
    <property type="term" value="F:DNA-directed DNA polymerase activity"/>
    <property type="evidence" value="ECO:0007669"/>
    <property type="project" value="UniProtKB-KW"/>
</dbReference>
<dbReference type="PANTHER" id="PTHR10322:SF23">
    <property type="entry name" value="DNA POLYMERASE DELTA CATALYTIC SUBUNIT"/>
    <property type="match status" value="1"/>
</dbReference>
<dbReference type="GO" id="GO:0006261">
    <property type="term" value="P:DNA-templated DNA replication"/>
    <property type="evidence" value="ECO:0007669"/>
    <property type="project" value="TreeGrafter"/>
</dbReference>
<keyword evidence="7" id="KW-0378">Hydrolase</keyword>
<evidence type="ECO:0000256" key="7">
    <source>
        <dbReference type="ARBA" id="ARBA00022801"/>
    </source>
</evidence>
<evidence type="ECO:0000256" key="3">
    <source>
        <dbReference type="ARBA" id="ARBA00022679"/>
    </source>
</evidence>
<evidence type="ECO:0000256" key="4">
    <source>
        <dbReference type="ARBA" id="ARBA00022695"/>
    </source>
</evidence>
<keyword evidence="4" id="KW-0548">Nucleotidyltransferase</keyword>
<proteinExistence type="inferred from homology"/>
<dbReference type="Gene3D" id="3.90.1600.10">
    <property type="entry name" value="Palm domain of DNA polymerase"/>
    <property type="match status" value="1"/>
</dbReference>
<dbReference type="SUPFAM" id="SSF56672">
    <property type="entry name" value="DNA/RNA polymerases"/>
    <property type="match status" value="1"/>
</dbReference>
<evidence type="ECO:0000256" key="8">
    <source>
        <dbReference type="ARBA" id="ARBA00022932"/>
    </source>
</evidence>
<dbReference type="SMART" id="SM00486">
    <property type="entry name" value="POLBc"/>
    <property type="match status" value="1"/>
</dbReference>
<dbReference type="InterPro" id="IPR050240">
    <property type="entry name" value="DNA_pol_type-B"/>
</dbReference>
<evidence type="ECO:0000313" key="14">
    <source>
        <dbReference type="EMBL" id="CAB4130215.1"/>
    </source>
</evidence>
<keyword evidence="5" id="KW-0235">DNA replication</keyword>
<keyword evidence="9" id="KW-1194">Viral DNA replication</keyword>
<comment type="similarity">
    <text evidence="1">Belongs to the DNA polymerase type-B family.</text>
</comment>
<evidence type="ECO:0000256" key="9">
    <source>
        <dbReference type="ARBA" id="ARBA00023109"/>
    </source>
</evidence>
<dbReference type="InterPro" id="IPR012337">
    <property type="entry name" value="RNaseH-like_sf"/>
</dbReference>
<organism evidence="14">
    <name type="scientific">uncultured Caudovirales phage</name>
    <dbReference type="NCBI Taxonomy" id="2100421"/>
    <lineage>
        <taxon>Viruses</taxon>
        <taxon>Duplodnaviria</taxon>
        <taxon>Heunggongvirae</taxon>
        <taxon>Uroviricota</taxon>
        <taxon>Caudoviricetes</taxon>
        <taxon>Peduoviridae</taxon>
        <taxon>Maltschvirus</taxon>
        <taxon>Maltschvirus maltsch</taxon>
    </lineage>
</organism>
<dbReference type="EMBL" id="LR796237">
    <property type="protein sequence ID" value="CAB4130215.1"/>
    <property type="molecule type" value="Genomic_DNA"/>
</dbReference>
<evidence type="ECO:0000256" key="6">
    <source>
        <dbReference type="ARBA" id="ARBA00022722"/>
    </source>
</evidence>
<dbReference type="Gene3D" id="3.30.342.10">
    <property type="entry name" value="DNA Polymerase, chain B, domain 1"/>
    <property type="match status" value="1"/>
</dbReference>
<evidence type="ECO:0000256" key="11">
    <source>
        <dbReference type="ARBA" id="ARBA00049244"/>
    </source>
</evidence>
<evidence type="ECO:0000256" key="2">
    <source>
        <dbReference type="ARBA" id="ARBA00012417"/>
    </source>
</evidence>
<evidence type="ECO:0000256" key="1">
    <source>
        <dbReference type="ARBA" id="ARBA00005755"/>
    </source>
</evidence>
<keyword evidence="6" id="KW-0540">Nuclease</keyword>